<reference evidence="1" key="1">
    <citation type="journal article" date="2022" name="bioRxiv">
        <title>Sequencing and chromosome-scale assembly of the giantPleurodeles waltlgenome.</title>
        <authorList>
            <person name="Brown T."/>
            <person name="Elewa A."/>
            <person name="Iarovenko S."/>
            <person name="Subramanian E."/>
            <person name="Araus A.J."/>
            <person name="Petzold A."/>
            <person name="Susuki M."/>
            <person name="Suzuki K.-i.T."/>
            <person name="Hayashi T."/>
            <person name="Toyoda A."/>
            <person name="Oliveira C."/>
            <person name="Osipova E."/>
            <person name="Leigh N.D."/>
            <person name="Simon A."/>
            <person name="Yun M.H."/>
        </authorList>
    </citation>
    <scope>NUCLEOTIDE SEQUENCE</scope>
    <source>
        <strain evidence="1">20211129_DDA</strain>
        <tissue evidence="1">Liver</tissue>
    </source>
</reference>
<comment type="caution">
    <text evidence="1">The sequence shown here is derived from an EMBL/GenBank/DDBJ whole genome shotgun (WGS) entry which is preliminary data.</text>
</comment>
<proteinExistence type="predicted"/>
<accession>A0AAV7L7M3</accession>
<evidence type="ECO:0000313" key="1">
    <source>
        <dbReference type="EMBL" id="KAJ1087611.1"/>
    </source>
</evidence>
<dbReference type="EMBL" id="JANPWB010000015">
    <property type="protein sequence ID" value="KAJ1087611.1"/>
    <property type="molecule type" value="Genomic_DNA"/>
</dbReference>
<evidence type="ECO:0008006" key="3">
    <source>
        <dbReference type="Google" id="ProtNLM"/>
    </source>
</evidence>
<gene>
    <name evidence="1" type="ORF">NDU88_000778</name>
</gene>
<dbReference type="Proteomes" id="UP001066276">
    <property type="component" value="Chromosome 11"/>
</dbReference>
<name>A0AAV7L7M3_PLEWA</name>
<keyword evidence="2" id="KW-1185">Reference proteome</keyword>
<protein>
    <recommendedName>
        <fullName evidence="3">Secreted protein</fullName>
    </recommendedName>
</protein>
<evidence type="ECO:0000313" key="2">
    <source>
        <dbReference type="Proteomes" id="UP001066276"/>
    </source>
</evidence>
<organism evidence="1 2">
    <name type="scientific">Pleurodeles waltl</name>
    <name type="common">Iberian ribbed newt</name>
    <dbReference type="NCBI Taxonomy" id="8319"/>
    <lineage>
        <taxon>Eukaryota</taxon>
        <taxon>Metazoa</taxon>
        <taxon>Chordata</taxon>
        <taxon>Craniata</taxon>
        <taxon>Vertebrata</taxon>
        <taxon>Euteleostomi</taxon>
        <taxon>Amphibia</taxon>
        <taxon>Batrachia</taxon>
        <taxon>Caudata</taxon>
        <taxon>Salamandroidea</taxon>
        <taxon>Salamandridae</taxon>
        <taxon>Pleurodelinae</taxon>
        <taxon>Pleurodeles</taxon>
    </lineage>
</organism>
<dbReference type="AlphaFoldDB" id="A0AAV7L7M3"/>
<sequence length="149" mass="16988">MGCGITRCPRVCAWILRLVFRLCVVPGSCAWNFLPHGRRRVDFLLGRLAALSMRGRALKFRSHRRRDGERRLSGSACGDFLTAEQAVRRNFRRTRSPNEKEKSFFVLRLQGTGGKLYPSPWRALLQPDKSSARQQANSKAAVLCRQADR</sequence>